<gene>
    <name evidence="2" type="ORF">SAMN03080615_01413</name>
</gene>
<proteinExistence type="predicted"/>
<feature type="transmembrane region" description="Helical" evidence="1">
    <location>
        <begin position="42"/>
        <end position="72"/>
    </location>
</feature>
<keyword evidence="3" id="KW-1185">Reference proteome</keyword>
<dbReference type="RefSeq" id="WP_091355859.1">
    <property type="nucleotide sequence ID" value="NZ_AP025284.1"/>
</dbReference>
<evidence type="ECO:0000313" key="2">
    <source>
        <dbReference type="EMBL" id="SEQ40864.1"/>
    </source>
</evidence>
<dbReference type="EMBL" id="FOGB01000003">
    <property type="protein sequence ID" value="SEQ40864.1"/>
    <property type="molecule type" value="Genomic_DNA"/>
</dbReference>
<keyword evidence="1" id="KW-1133">Transmembrane helix</keyword>
<evidence type="ECO:0000256" key="1">
    <source>
        <dbReference type="SAM" id="Phobius"/>
    </source>
</evidence>
<organism evidence="2 3">
    <name type="scientific">Amphritea atlantica</name>
    <dbReference type="NCBI Taxonomy" id="355243"/>
    <lineage>
        <taxon>Bacteria</taxon>
        <taxon>Pseudomonadati</taxon>
        <taxon>Pseudomonadota</taxon>
        <taxon>Gammaproteobacteria</taxon>
        <taxon>Oceanospirillales</taxon>
        <taxon>Oceanospirillaceae</taxon>
        <taxon>Amphritea</taxon>
    </lineage>
</organism>
<dbReference type="AlphaFoldDB" id="A0A1H9FSK7"/>
<keyword evidence="1" id="KW-0472">Membrane</keyword>
<sequence>MERTIPEQDKFELQQNYRRYLKYQDQYDEAFNNLKQSRASRVWLAGLVALLFSPGSDFFLGAAAALFGLYFYRIGSAWYTSFQIDEGREEVLRWFSSKGLTFEGRILYFRDDRLLANPIDPFADEIYG</sequence>
<protein>
    <submittedName>
        <fullName evidence="2">Uncharacterized protein</fullName>
    </submittedName>
</protein>
<evidence type="ECO:0000313" key="3">
    <source>
        <dbReference type="Proteomes" id="UP000198749"/>
    </source>
</evidence>
<accession>A0A1H9FSK7</accession>
<dbReference type="Proteomes" id="UP000198749">
    <property type="component" value="Unassembled WGS sequence"/>
</dbReference>
<keyword evidence="1" id="KW-0812">Transmembrane</keyword>
<dbReference type="STRING" id="355243.SAMN03080615_01413"/>
<name>A0A1H9FSK7_9GAMM</name>
<reference evidence="3" key="1">
    <citation type="submission" date="2016-10" db="EMBL/GenBank/DDBJ databases">
        <authorList>
            <person name="Varghese N."/>
            <person name="Submissions S."/>
        </authorList>
    </citation>
    <scope>NUCLEOTIDE SEQUENCE [LARGE SCALE GENOMIC DNA]</scope>
    <source>
        <strain evidence="3">DSM 18887</strain>
    </source>
</reference>
<dbReference type="OrthoDB" id="6089249at2"/>